<dbReference type="InterPro" id="IPR052707">
    <property type="entry name" value="OsmC_Ohr_Peroxiredoxin"/>
</dbReference>
<proteinExistence type="predicted"/>
<reference evidence="1 2" key="1">
    <citation type="submission" date="2024-04" db="EMBL/GenBank/DDBJ databases">
        <title>WGS of bacteria from Torrens River.</title>
        <authorList>
            <person name="Wyrsch E.R."/>
            <person name="Drigo B."/>
        </authorList>
    </citation>
    <scope>NUCLEOTIDE SEQUENCE [LARGE SCALE GENOMIC DNA]</scope>
    <source>
        <strain evidence="1 2">TWI391</strain>
    </source>
</reference>
<accession>A0ABV0BUK9</accession>
<dbReference type="Proteomes" id="UP001409291">
    <property type="component" value="Unassembled WGS sequence"/>
</dbReference>
<keyword evidence="2" id="KW-1185">Reference proteome</keyword>
<dbReference type="InterPro" id="IPR015946">
    <property type="entry name" value="KH_dom-like_a/b"/>
</dbReference>
<dbReference type="InterPro" id="IPR036102">
    <property type="entry name" value="OsmC/Ohrsf"/>
</dbReference>
<dbReference type="Gene3D" id="3.30.300.20">
    <property type="match status" value="1"/>
</dbReference>
<protein>
    <submittedName>
        <fullName evidence="1">OsmC family protein</fullName>
    </submittedName>
</protein>
<dbReference type="EMBL" id="JBDJNQ010000006">
    <property type="protein sequence ID" value="MEN5378440.1"/>
    <property type="molecule type" value="Genomic_DNA"/>
</dbReference>
<dbReference type="PANTHER" id="PTHR42830:SF2">
    <property type="entry name" value="OSMC_OHR FAMILY PROTEIN"/>
    <property type="match status" value="1"/>
</dbReference>
<evidence type="ECO:0000313" key="2">
    <source>
        <dbReference type="Proteomes" id="UP001409291"/>
    </source>
</evidence>
<dbReference type="PANTHER" id="PTHR42830">
    <property type="entry name" value="OSMOTICALLY INDUCIBLE FAMILY PROTEIN"/>
    <property type="match status" value="1"/>
</dbReference>
<dbReference type="RefSeq" id="WP_346581560.1">
    <property type="nucleotide sequence ID" value="NZ_JBDJLH010000012.1"/>
</dbReference>
<dbReference type="SUPFAM" id="SSF82784">
    <property type="entry name" value="OsmC-like"/>
    <property type="match status" value="1"/>
</dbReference>
<dbReference type="InterPro" id="IPR003718">
    <property type="entry name" value="OsmC/Ohr_fam"/>
</dbReference>
<sequence length="157" mass="17788">MAKEHQYKQKVIWTGNTGKDTTSYKDYKRDFEISIPHKAIIAGSSDPAFLGDPTKHNPEDLFLSSLSTCHMLWYLHFCAESGIQVVRYEDQPIGILTEEKSGAGQFTKITLQPTVWIRNSELMTLATELHTKANAYCFIAKSIRIPVHHEPIILIAL</sequence>
<name>A0ABV0BUK9_9SPHI</name>
<gene>
    <name evidence="1" type="ORF">ABE541_14340</name>
</gene>
<organism evidence="1 2">
    <name type="scientific">Sphingobacterium kitahiroshimense</name>
    <dbReference type="NCBI Taxonomy" id="470446"/>
    <lineage>
        <taxon>Bacteria</taxon>
        <taxon>Pseudomonadati</taxon>
        <taxon>Bacteroidota</taxon>
        <taxon>Sphingobacteriia</taxon>
        <taxon>Sphingobacteriales</taxon>
        <taxon>Sphingobacteriaceae</taxon>
        <taxon>Sphingobacterium</taxon>
    </lineage>
</organism>
<evidence type="ECO:0000313" key="1">
    <source>
        <dbReference type="EMBL" id="MEN5378440.1"/>
    </source>
</evidence>
<comment type="caution">
    <text evidence="1">The sequence shown here is derived from an EMBL/GenBank/DDBJ whole genome shotgun (WGS) entry which is preliminary data.</text>
</comment>
<dbReference type="Pfam" id="PF02566">
    <property type="entry name" value="OsmC"/>
    <property type="match status" value="1"/>
</dbReference>